<dbReference type="EMBL" id="CM007369">
    <property type="protein sequence ID" value="OIW05054.1"/>
    <property type="molecule type" value="Genomic_DNA"/>
</dbReference>
<dbReference type="PROSITE" id="PS50157">
    <property type="entry name" value="ZINC_FINGER_C2H2_2"/>
    <property type="match status" value="1"/>
</dbReference>
<dbReference type="PANTHER" id="PTHR47591:SF13">
    <property type="entry name" value="OS02G0293900 PROTEIN"/>
    <property type="match status" value="1"/>
</dbReference>
<proteinExistence type="predicted"/>
<evidence type="ECO:0000256" key="1">
    <source>
        <dbReference type="PROSITE-ProRule" id="PRU00042"/>
    </source>
</evidence>
<feature type="region of interest" description="Disordered" evidence="2">
    <location>
        <begin position="1"/>
        <end position="29"/>
    </location>
</feature>
<accession>A0A1J7GX58</accession>
<keyword evidence="5" id="KW-1185">Reference proteome</keyword>
<dbReference type="AlphaFoldDB" id="A0A1J7GX58"/>
<evidence type="ECO:0000313" key="4">
    <source>
        <dbReference type="EMBL" id="OIW05054.1"/>
    </source>
</evidence>
<dbReference type="InterPro" id="IPR013087">
    <property type="entry name" value="Znf_C2H2_type"/>
</dbReference>
<evidence type="ECO:0000313" key="5">
    <source>
        <dbReference type="Proteomes" id="UP000188354"/>
    </source>
</evidence>
<organism evidence="4 5">
    <name type="scientific">Lupinus angustifolius</name>
    <name type="common">Narrow-leaved blue lupine</name>
    <dbReference type="NCBI Taxonomy" id="3871"/>
    <lineage>
        <taxon>Eukaryota</taxon>
        <taxon>Viridiplantae</taxon>
        <taxon>Streptophyta</taxon>
        <taxon>Embryophyta</taxon>
        <taxon>Tracheophyta</taxon>
        <taxon>Spermatophyta</taxon>
        <taxon>Magnoliopsida</taxon>
        <taxon>eudicotyledons</taxon>
        <taxon>Gunneridae</taxon>
        <taxon>Pentapetalae</taxon>
        <taxon>rosids</taxon>
        <taxon>fabids</taxon>
        <taxon>Fabales</taxon>
        <taxon>Fabaceae</taxon>
        <taxon>Papilionoideae</taxon>
        <taxon>50 kb inversion clade</taxon>
        <taxon>genistoids sensu lato</taxon>
        <taxon>core genistoids</taxon>
        <taxon>Genisteae</taxon>
        <taxon>Lupinus</taxon>
    </lineage>
</organism>
<sequence length="269" mass="30406">MRTHPDRPWRGVNPPIHSHHHNSSVHNSSDIEDDYDEVVVAHAIDMSKSSSLPRWQKTGKRGRKSTSVYDAAENLVLMSLRYNHFIAVMSMVVEPKSHQSSMIPCNRKNIHETSTSQKHVAKKIKFYLSDSLKLGNNINGCESYKVNRGEGNLVQSKGERILVNIDSDEEIENDSGSMKVEEAIQDHVGNFGERKKVMKLLVKKLKAPNAESETQKKVNGYVCDICWKSFPTFQGLRGHRSIHSKEDNNVMDMVESESSDYAIVNDATL</sequence>
<dbReference type="Gramene" id="OIW05054">
    <property type="protein sequence ID" value="OIW05054"/>
    <property type="gene ID" value="TanjilG_02761"/>
</dbReference>
<reference evidence="4 5" key="1">
    <citation type="journal article" date="2017" name="Plant Biotechnol. J.">
        <title>A comprehensive draft genome sequence for lupin (Lupinus angustifolius), an emerging health food: insights into plant-microbe interactions and legume evolution.</title>
        <authorList>
            <person name="Hane J.K."/>
            <person name="Ming Y."/>
            <person name="Kamphuis L.G."/>
            <person name="Nelson M.N."/>
            <person name="Garg G."/>
            <person name="Atkins C.A."/>
            <person name="Bayer P.E."/>
            <person name="Bravo A."/>
            <person name="Bringans S."/>
            <person name="Cannon S."/>
            <person name="Edwards D."/>
            <person name="Foley R."/>
            <person name="Gao L.L."/>
            <person name="Harrison M.J."/>
            <person name="Huang W."/>
            <person name="Hurgobin B."/>
            <person name="Li S."/>
            <person name="Liu C.W."/>
            <person name="McGrath A."/>
            <person name="Morahan G."/>
            <person name="Murray J."/>
            <person name="Weller J."/>
            <person name="Jian J."/>
            <person name="Singh K.B."/>
        </authorList>
    </citation>
    <scope>NUCLEOTIDE SEQUENCE [LARGE SCALE GENOMIC DNA]</scope>
    <source>
        <strain evidence="5">cv. Tanjil</strain>
        <tissue evidence="4">Whole plant</tissue>
    </source>
</reference>
<dbReference type="PANTHER" id="PTHR47591">
    <property type="entry name" value="ZINC FINGER PROTEIN ZAT2-RELATED"/>
    <property type="match status" value="1"/>
</dbReference>
<evidence type="ECO:0000256" key="2">
    <source>
        <dbReference type="SAM" id="MobiDB-lite"/>
    </source>
</evidence>
<keyword evidence="1" id="KW-0863">Zinc-finger</keyword>
<feature type="domain" description="C2H2-type" evidence="3">
    <location>
        <begin position="221"/>
        <end position="248"/>
    </location>
</feature>
<name>A0A1J7GX58_LUPAN</name>
<dbReference type="Gene3D" id="3.30.160.60">
    <property type="entry name" value="Classic Zinc Finger"/>
    <property type="match status" value="1"/>
</dbReference>
<protein>
    <recommendedName>
        <fullName evidence="3">C2H2-type domain-containing protein</fullName>
    </recommendedName>
</protein>
<dbReference type="InterPro" id="IPR036236">
    <property type="entry name" value="Znf_C2H2_sf"/>
</dbReference>
<dbReference type="Pfam" id="PF13912">
    <property type="entry name" value="zf-C2H2_6"/>
    <property type="match status" value="1"/>
</dbReference>
<gene>
    <name evidence="4" type="ORF">TanjilG_02761</name>
</gene>
<dbReference type="SUPFAM" id="SSF57667">
    <property type="entry name" value="beta-beta-alpha zinc fingers"/>
    <property type="match status" value="1"/>
</dbReference>
<keyword evidence="1" id="KW-0862">Zinc</keyword>
<keyword evidence="1" id="KW-0479">Metal-binding</keyword>
<dbReference type="PROSITE" id="PS00028">
    <property type="entry name" value="ZINC_FINGER_C2H2_1"/>
    <property type="match status" value="1"/>
</dbReference>
<evidence type="ECO:0000259" key="3">
    <source>
        <dbReference type="PROSITE" id="PS50157"/>
    </source>
</evidence>
<dbReference type="Proteomes" id="UP000188354">
    <property type="component" value="Chromosome LG09"/>
</dbReference>
<dbReference type="GO" id="GO:0008270">
    <property type="term" value="F:zinc ion binding"/>
    <property type="evidence" value="ECO:0007669"/>
    <property type="project" value="UniProtKB-KW"/>
</dbReference>